<dbReference type="Proteomes" id="UP000828390">
    <property type="component" value="Unassembled WGS sequence"/>
</dbReference>
<evidence type="ECO:0000313" key="1">
    <source>
        <dbReference type="EMBL" id="KAH3710975.1"/>
    </source>
</evidence>
<evidence type="ECO:0000313" key="2">
    <source>
        <dbReference type="Proteomes" id="UP000828390"/>
    </source>
</evidence>
<accession>A0A9D4BV50</accession>
<proteinExistence type="predicted"/>
<dbReference type="AlphaFoldDB" id="A0A9D4BV50"/>
<sequence length="75" mass="8710">MAARHNVMSLKRKIFSLDDFALQNLIKLVGKKDKCKNADEILYYLEKTIDSLLSEEAERRESLKLILNVCLQNVK</sequence>
<name>A0A9D4BV50_DREPO</name>
<organism evidence="1 2">
    <name type="scientific">Dreissena polymorpha</name>
    <name type="common">Zebra mussel</name>
    <name type="synonym">Mytilus polymorpha</name>
    <dbReference type="NCBI Taxonomy" id="45954"/>
    <lineage>
        <taxon>Eukaryota</taxon>
        <taxon>Metazoa</taxon>
        <taxon>Spiralia</taxon>
        <taxon>Lophotrochozoa</taxon>
        <taxon>Mollusca</taxon>
        <taxon>Bivalvia</taxon>
        <taxon>Autobranchia</taxon>
        <taxon>Heteroconchia</taxon>
        <taxon>Euheterodonta</taxon>
        <taxon>Imparidentia</taxon>
        <taxon>Neoheterodontei</taxon>
        <taxon>Myida</taxon>
        <taxon>Dreissenoidea</taxon>
        <taxon>Dreissenidae</taxon>
        <taxon>Dreissena</taxon>
    </lineage>
</organism>
<reference evidence="1" key="2">
    <citation type="submission" date="2020-11" db="EMBL/GenBank/DDBJ databases">
        <authorList>
            <person name="McCartney M.A."/>
            <person name="Auch B."/>
            <person name="Kono T."/>
            <person name="Mallez S."/>
            <person name="Becker A."/>
            <person name="Gohl D.M."/>
            <person name="Silverstein K.A.T."/>
            <person name="Koren S."/>
            <person name="Bechman K.B."/>
            <person name="Herman A."/>
            <person name="Abrahante J.E."/>
            <person name="Garbe J."/>
        </authorList>
    </citation>
    <scope>NUCLEOTIDE SEQUENCE</scope>
    <source>
        <strain evidence="1">Duluth1</strain>
        <tissue evidence="1">Whole animal</tissue>
    </source>
</reference>
<protein>
    <submittedName>
        <fullName evidence="1">Uncharacterized protein</fullName>
    </submittedName>
</protein>
<reference evidence="1" key="1">
    <citation type="journal article" date="2019" name="bioRxiv">
        <title>The Genome of the Zebra Mussel, Dreissena polymorpha: A Resource for Invasive Species Research.</title>
        <authorList>
            <person name="McCartney M.A."/>
            <person name="Auch B."/>
            <person name="Kono T."/>
            <person name="Mallez S."/>
            <person name="Zhang Y."/>
            <person name="Obille A."/>
            <person name="Becker A."/>
            <person name="Abrahante J.E."/>
            <person name="Garbe J."/>
            <person name="Badalamenti J.P."/>
            <person name="Herman A."/>
            <person name="Mangelson H."/>
            <person name="Liachko I."/>
            <person name="Sullivan S."/>
            <person name="Sone E.D."/>
            <person name="Koren S."/>
            <person name="Silverstein K.A.T."/>
            <person name="Beckman K.B."/>
            <person name="Gohl D.M."/>
        </authorList>
    </citation>
    <scope>NUCLEOTIDE SEQUENCE</scope>
    <source>
        <strain evidence="1">Duluth1</strain>
        <tissue evidence="1">Whole animal</tissue>
    </source>
</reference>
<comment type="caution">
    <text evidence="1">The sequence shown here is derived from an EMBL/GenBank/DDBJ whole genome shotgun (WGS) entry which is preliminary data.</text>
</comment>
<keyword evidence="2" id="KW-1185">Reference proteome</keyword>
<dbReference type="EMBL" id="JAIWYP010000014">
    <property type="protein sequence ID" value="KAH3710975.1"/>
    <property type="molecule type" value="Genomic_DNA"/>
</dbReference>
<gene>
    <name evidence="1" type="ORF">DPMN_070473</name>
</gene>